<gene>
    <name evidence="2" type="ORF">C7460_10419</name>
</gene>
<dbReference type="PANTHER" id="PTHR13696">
    <property type="entry name" value="P-LOOP CONTAINING NUCLEOSIDE TRIPHOSPHATE HYDROLASE"/>
    <property type="match status" value="1"/>
</dbReference>
<dbReference type="PANTHER" id="PTHR13696:SF99">
    <property type="entry name" value="COBYRINIC ACID AC-DIAMIDE SYNTHASE"/>
    <property type="match status" value="1"/>
</dbReference>
<evidence type="ECO:0000313" key="3">
    <source>
        <dbReference type="Proteomes" id="UP000256779"/>
    </source>
</evidence>
<comment type="caution">
    <text evidence="2">The sequence shown here is derived from an EMBL/GenBank/DDBJ whole genome shotgun (WGS) entry which is preliminary data.</text>
</comment>
<name>A0A3D9L6S9_MARFU</name>
<dbReference type="OrthoDB" id="9815116at2"/>
<dbReference type="InterPro" id="IPR025669">
    <property type="entry name" value="AAA_dom"/>
</dbReference>
<dbReference type="Gene3D" id="3.40.50.300">
    <property type="entry name" value="P-loop containing nucleotide triphosphate hydrolases"/>
    <property type="match status" value="1"/>
</dbReference>
<dbReference type="FunFam" id="3.40.50.300:FF:000285">
    <property type="entry name" value="Sporulation initiation inhibitor Soj"/>
    <property type="match status" value="1"/>
</dbReference>
<evidence type="ECO:0000259" key="1">
    <source>
        <dbReference type="Pfam" id="PF13614"/>
    </source>
</evidence>
<dbReference type="InterPro" id="IPR027417">
    <property type="entry name" value="P-loop_NTPase"/>
</dbReference>
<dbReference type="Pfam" id="PF13614">
    <property type="entry name" value="AAA_31"/>
    <property type="match status" value="1"/>
</dbReference>
<dbReference type="RefSeq" id="WP_115867095.1">
    <property type="nucleotide sequence ID" value="NZ_QREG01000004.1"/>
</dbReference>
<sequence length="247" mass="26593">MIIAVVNQKGGTAKTTTTVNLGKALADAGKRVLLVDLDAQGSLGYSLGIQEAPHSIADVLAGEIDLSQALIDREGLQVVASQIGLADLELELAGMQERELLLAGVLQSVEESFDVILIDCPPSLSLLTVNALSAANQVIIPMQMEVLSLQGLDLISETITKIKAALNPHLEVLGILPVMVDKRRKLSSEVREHIQENYPFRIFDTNIRPNVRASEAPSFGQSVISYAPDSNSSKDYQQLANEVLNNL</sequence>
<dbReference type="AlphaFoldDB" id="A0A3D9L6S9"/>
<keyword evidence="3" id="KW-1185">Reference proteome</keyword>
<dbReference type="PIRSF" id="PIRSF009320">
    <property type="entry name" value="Nuc_binding_HP_1000"/>
    <property type="match status" value="1"/>
</dbReference>
<proteinExistence type="predicted"/>
<dbReference type="Proteomes" id="UP000256779">
    <property type="component" value="Unassembled WGS sequence"/>
</dbReference>
<accession>A0A3D9L6S9</accession>
<dbReference type="CDD" id="cd02042">
    <property type="entry name" value="ParAB_family"/>
    <property type="match status" value="1"/>
</dbReference>
<dbReference type="EMBL" id="QREG01000004">
    <property type="protein sequence ID" value="REE01000.1"/>
    <property type="molecule type" value="Genomic_DNA"/>
</dbReference>
<dbReference type="InterPro" id="IPR050678">
    <property type="entry name" value="DNA_Partitioning_ATPase"/>
</dbReference>
<organism evidence="2 3">
    <name type="scientific">Marinoscillum furvescens DSM 4134</name>
    <dbReference type="NCBI Taxonomy" id="1122208"/>
    <lineage>
        <taxon>Bacteria</taxon>
        <taxon>Pseudomonadati</taxon>
        <taxon>Bacteroidota</taxon>
        <taxon>Cytophagia</taxon>
        <taxon>Cytophagales</taxon>
        <taxon>Reichenbachiellaceae</taxon>
        <taxon>Marinoscillum</taxon>
    </lineage>
</organism>
<protein>
    <submittedName>
        <fullName evidence="2">Chromosome partitioning protein</fullName>
    </submittedName>
</protein>
<dbReference type="SUPFAM" id="SSF52540">
    <property type="entry name" value="P-loop containing nucleoside triphosphate hydrolases"/>
    <property type="match status" value="1"/>
</dbReference>
<feature type="domain" description="AAA" evidence="1">
    <location>
        <begin position="2"/>
        <end position="172"/>
    </location>
</feature>
<evidence type="ECO:0000313" key="2">
    <source>
        <dbReference type="EMBL" id="REE01000.1"/>
    </source>
</evidence>
<reference evidence="2 3" key="1">
    <citation type="submission" date="2018-07" db="EMBL/GenBank/DDBJ databases">
        <title>Genomic Encyclopedia of Type Strains, Phase IV (KMG-IV): sequencing the most valuable type-strain genomes for metagenomic binning, comparative biology and taxonomic classification.</title>
        <authorList>
            <person name="Goeker M."/>
        </authorList>
    </citation>
    <scope>NUCLEOTIDE SEQUENCE [LARGE SCALE GENOMIC DNA]</scope>
    <source>
        <strain evidence="2 3">DSM 4134</strain>
    </source>
</reference>